<feature type="region of interest" description="Disordered" evidence="2">
    <location>
        <begin position="3026"/>
        <end position="3077"/>
    </location>
</feature>
<accession>A0ABR1ARU1</accession>
<feature type="compositionally biased region" description="Basic and acidic residues" evidence="2">
    <location>
        <begin position="1693"/>
        <end position="1717"/>
    </location>
</feature>
<feature type="compositionally biased region" description="Basic and acidic residues" evidence="2">
    <location>
        <begin position="1194"/>
        <end position="1214"/>
    </location>
</feature>
<feature type="compositionally biased region" description="Basic and acidic residues" evidence="2">
    <location>
        <begin position="2971"/>
        <end position="2983"/>
    </location>
</feature>
<feature type="region of interest" description="Disordered" evidence="2">
    <location>
        <begin position="3122"/>
        <end position="3300"/>
    </location>
</feature>
<protein>
    <recommendedName>
        <fullName evidence="3">C2H2-type domain-containing protein</fullName>
    </recommendedName>
</protein>
<feature type="compositionally biased region" description="Polar residues" evidence="2">
    <location>
        <begin position="1371"/>
        <end position="1384"/>
    </location>
</feature>
<keyword evidence="1" id="KW-0863">Zinc-finger</keyword>
<sequence>MFNSYNDTPLSTYNEFDQNGDKKHENIPKWSYGPGAGMQSNAHNHQSEYWSAKTNFFRIAPPHSHVPTKCNCPGCYPSDNPSYQGDSTRHRPWLPRFSIPVNGATESCKLAGNHQWDNMAPPNQDCCMVENNGMASQYMQESSGKHPYYRHHQNGRIPIEHHQSGVITSVKSTSESHALLKQKDDISDSAIPQMSLYGEGNVRQSAFCNPAYELTRNMEKRLDNMNCDVNFCDLNEKYSNVDSYRHVNNVSSYPPDQYISRLPIVEPYIKAVPLNLNQNRVPSSGHRNIKENIPKPCIDPSQNRSNSGPRKIIGSELFQAINKEKSGRALFPSPKDGTGSENYNSTLAVHMKNNEIFVDYPHLTVNRELPKHYDNLTEAEMQKKLLFDRDRHIEYYSQNVLTNMTKRNGPSSLQIGKKDCSLGQISQANFAEHQYSNVNRASQGTTVHKYVDVANGKPSVQVYYPKDFIGTDKMRKLENSDRIPENPSHVQRTENVLKNENLSVHARLTRPPLIFNDPRGLRFVDRVQNSFPYQSNSQTATNFIPPEYPYQNYNVQNRYEYSHPVGSNGFPRPNTPQFNHRAMSVCSTTTTQSFEPSSNNNFTVDPYNQQPGIADKTCPQQFYAGMEQVSSNASDIYSTSIQKPRLEDSSDLKKQNTYIESIRSDELNKKIGTKISPLRLLRKKKLNRSKVDTICKSPVPAENCETAPTLDVRKFWSTWADEEEENSTPTQMVVLDCQNIDTEQMKLLQLYDQCDPNRALNLENAGTVAAKEYRTDQGPINSMNGFDINIKGIRVNCEQFESTDVIKRGTQEVAQEINGNCVKEVETHKFGKSVDKNILITPVNSMFEVDSSKTDAETVSGISSVTESMTSEKKNGLHKVSQEANEFPRSSTSHEIKELINYKINIEQHANFSQSDVVEESKFTSSRSLAQRPELDAKKDDNASIPNCSQSEHIVEPEEQNSSAAHASNHHITENQGEFINVTKLPDKVSFPQLNYGTNENEKSNFLTEDPSNSPFSDTSEFPDLPTSEYRRNKFLDYSVSSNVIVNDGSTGSSGSLGLPNIHDTTQRKNHEEGNSVDKGAGLLDSTEQKDVNKVNISHELLSKNNINPLLNTYSDEELNKNAFQLSESEAAITDEINKSKEETGLQHFEMRDILQKLSKINFHSPDVKVESVKISGSRNEIKTTKTRISNTDTSEKIKKSKKPESKPGDVELSDKQALQNVIRPKATMKVSIQKSHDLKIFFKVLNNNNNSSDSHETENSDVCDHPDIPRDKHTDEVKSNEIDDVKSFSKSKCTSLKNITHDGKPWSNKKHYRPQKENSRKKTKMKVKGPKVMESDPLQLTTPVLKIKKSRYLSVEDEEDPLGVPVNCDESPSSSRSTMQNDFQVEESVDSPKIKLTFKRQKANSEAEYVIQDDLNGGRTIGDQSNDSVAYSGSKRFSLSKNPVKNSMCSMDFDAVIQPNEPQVECQKNNRVNIEKIDQPDFTAEQSPTVTLPHYYDMKQVSNSLDFPTEEEFTFNNKPEDEERTKENVTCLESAKFNLEKGGTERVSDFQNDEKSANHSYDSNGDMLNPPYAAEKNFDGGRVNTNRTYKEVKLVMNELVKCDKDSKQNSKYCISSESDDHINLMGMQNEDIVELPELISELNASDPLKDDSSNSTEKISDNEFTNPDENGNQWSPVESPKHEEVPSVLKNGDFEKGNENEEIKLNGHRETKDNEVESKECVDSVKILSNDGTSDKTVYLTNCEKYDWANCVLSDDKNSGTDESIDTVKSDKDSEYEKSNSSVSVFSDQFQEKYDEGKGAENLPKPLTNHHEDEPNVDSSTWNDTSEDTSVFDSFLISTKNLEEGSNILAKHWFNSLGRVLNSEDEKNDFDLDLNRNKRFDRRDYEKNKGPSAALSDDETKVDEISQALEAIFQENVKDDYKKENTKRICVESDAAEDKTQPGNKEFVAQSTVCNGCESVDDKSVPREPGRNVKDELELNNSDEVTNDLVKVAGKDSLKGGNEELTITGTEKLCNYSEGDSTSTTENEDSPEKNIINLLSENTSDENPLKDNIEIHGSTTEIYFPTKCTEAVLREVTNITDAPVVQGEEISAISAKRTDAPSTDVPATSVTLKMNDAEPQDDIAAMNSKGSRSECSTSNHSGGLLKTKFDNSLKIQRRHSTGIGDSYSETKEFEIRQTKNELKGRIIDGQWKSHYQKSKSCSPCLTFQEEEYKESLIPLLDVPVEDIPLPPGDPPLGHCFVLVNCMRKRKNFVDATSQTDWTEAKKSKIEDSNKLLSKCRESTNTNTTRCEEDLEKYKKKSKSTEVSSESVASAHHSKHNVPKCHNFGEEVENKNKNIATEKPTENCNTKIDKSTENVEVNSWKIKELINLSGDPDPPSKTSVEVVTIKQVNSNELVEAIIQNSPQSSLMNGNCVELTQTQFGNEFDQNDNHYESKVTNNDTTNTADIMESVAKNLPLSEHSPTSQNSNVQRWCDEETIVGEGTTLEENIRDESKQVEPVDDESTWETNFENDNFMKDGFYECEDIPTSEDLPNCNDMEVEKVSDDDKFRHMMQNCLDNAKRFLNVSNLKLFSCSVDDLLELDSRLLDSTSDDRETEKQAGDPTKHISRDVLLASCEDVTTDDLELSHKFQPSELSMEFVPSFGTDNSNNLCPEILPVDNWPYLEEEVPSSPIKMNSEETDMIPFLENTTNALLLRSTNSHRGNPVFLNGVKCDTNNMFGKNCFSQSSVINSDLKRYRRRSLVGSDDRIYPKKTKINVKRRKTMDDSGGHLLLHHRTSSKDEFQKHDFKAEIMKLKNGLGKISHLWQGAKDLTCRLSVERIEDGKKCEVAVHPCRMECKGHCTCKNGESTRDVFINGTPGNESNGLAISNAENNYVYYKSPMWQPKVMLFRMSRRQVNKVHQRSNGRVSKIVEKKNGHLILKEYSLKKTSEESAKSHLHEINSVSLRRHNVSSNSDEDGTGKRQNGSKCSRSEGYRPSNIRERIEEVKPLQCQPHIVKITEKTINILQSKENYLLEKVTGELKMSNSGGKALDTISFKGPHIKRKKRFRNLHSNSSTSSSSSSSSSSRSSKSKHSAKEIFATAQDALHVKQVDKGHIPKQIFEERRETVLEHQKISTKKEFSYIESDGTHKEEPSNTQVFGSAQKREKSNIGNQYCQSDQIHRNPRSRNTSEHSVSAKTSLREKNDGLTVEDSSKHRRSDEYRIHKHYRESKSSGRERSHVKHHESKEKTRRKSESREHTRDHKHKGNSMEDNRKRKLNYHAKQEHGDISNEKISQSRDTLDGYIDSTDPDNRFERGKTTSPEKAWTCEVCGFSNASERVTHIKDHPFHCQSCHLAFRTEARFINHLTEKHKDIRNQHHCLLCELSFDTESQYQTHLKTREHKHLETVEKNTINTLFTLLTGHPCPVLGLVEMKPEWLPNQAGTVHFYHQATPLSLALQYLKMHHDLTSYSTDSSSHAK</sequence>
<evidence type="ECO:0000313" key="4">
    <source>
        <dbReference type="EMBL" id="KAK6624679.1"/>
    </source>
</evidence>
<comment type="caution">
    <text evidence="4">The sequence shown here is derived from an EMBL/GenBank/DDBJ whole genome shotgun (WGS) entry which is preliminary data.</text>
</comment>
<feature type="region of interest" description="Disordered" evidence="2">
    <location>
        <begin position="1755"/>
        <end position="1825"/>
    </location>
</feature>
<feature type="compositionally biased region" description="Polar residues" evidence="2">
    <location>
        <begin position="882"/>
        <end position="891"/>
    </location>
</feature>
<organism evidence="4 5">
    <name type="scientific">Polyplax serrata</name>
    <name type="common">Common mouse louse</name>
    <dbReference type="NCBI Taxonomy" id="468196"/>
    <lineage>
        <taxon>Eukaryota</taxon>
        <taxon>Metazoa</taxon>
        <taxon>Ecdysozoa</taxon>
        <taxon>Arthropoda</taxon>
        <taxon>Hexapoda</taxon>
        <taxon>Insecta</taxon>
        <taxon>Pterygota</taxon>
        <taxon>Neoptera</taxon>
        <taxon>Paraneoptera</taxon>
        <taxon>Psocodea</taxon>
        <taxon>Troctomorpha</taxon>
        <taxon>Phthiraptera</taxon>
        <taxon>Anoplura</taxon>
        <taxon>Polyplacidae</taxon>
        <taxon>Polyplax</taxon>
    </lineage>
</organism>
<feature type="region of interest" description="Disordered" evidence="2">
    <location>
        <begin position="1300"/>
        <end position="1333"/>
    </location>
</feature>
<dbReference type="Proteomes" id="UP001359485">
    <property type="component" value="Unassembled WGS sequence"/>
</dbReference>
<feature type="region of interest" description="Disordered" evidence="2">
    <location>
        <begin position="1250"/>
        <end position="1275"/>
    </location>
</feature>
<evidence type="ECO:0000256" key="2">
    <source>
        <dbReference type="SAM" id="MobiDB-lite"/>
    </source>
</evidence>
<feature type="region of interest" description="Disordered" evidence="2">
    <location>
        <begin position="996"/>
        <end position="1025"/>
    </location>
</feature>
<feature type="compositionally biased region" description="Low complexity" evidence="2">
    <location>
        <begin position="2305"/>
        <end position="2315"/>
    </location>
</feature>
<dbReference type="EMBL" id="JAWJWF010000046">
    <property type="protein sequence ID" value="KAK6624679.1"/>
    <property type="molecule type" value="Genomic_DNA"/>
</dbReference>
<feature type="compositionally biased region" description="Polar residues" evidence="2">
    <location>
        <begin position="1654"/>
        <end position="1677"/>
    </location>
</feature>
<feature type="compositionally biased region" description="Basic residues" evidence="2">
    <location>
        <begin position="3041"/>
        <end position="3051"/>
    </location>
</feature>
<feature type="region of interest" description="Disordered" evidence="2">
    <location>
        <begin position="1359"/>
        <end position="1389"/>
    </location>
</feature>
<feature type="region of interest" description="Disordered" evidence="2">
    <location>
        <begin position="285"/>
        <end position="310"/>
    </location>
</feature>
<dbReference type="SMART" id="SM00355">
    <property type="entry name" value="ZnF_C2H2"/>
    <property type="match status" value="3"/>
</dbReference>
<dbReference type="SUPFAM" id="SSF57667">
    <property type="entry name" value="beta-beta-alpha zinc fingers"/>
    <property type="match status" value="1"/>
</dbReference>
<evidence type="ECO:0000313" key="5">
    <source>
        <dbReference type="Proteomes" id="UP001359485"/>
    </source>
</evidence>
<feature type="region of interest" description="Disordered" evidence="2">
    <location>
        <begin position="2291"/>
        <end position="2330"/>
    </location>
</feature>
<dbReference type="PROSITE" id="PS50157">
    <property type="entry name" value="ZINC_FINGER_C2H2_2"/>
    <property type="match status" value="1"/>
</dbReference>
<feature type="compositionally biased region" description="Polar residues" evidence="2">
    <location>
        <begin position="1780"/>
        <end position="1790"/>
    </location>
</feature>
<feature type="region of interest" description="Disordered" evidence="2">
    <location>
        <begin position="1545"/>
        <end position="1568"/>
    </location>
</feature>
<feature type="region of interest" description="Disordered" evidence="2">
    <location>
        <begin position="2932"/>
        <end position="2983"/>
    </location>
</feature>
<dbReference type="InterPro" id="IPR036236">
    <property type="entry name" value="Znf_C2H2_sf"/>
</dbReference>
<feature type="compositionally biased region" description="Polar residues" evidence="2">
    <location>
        <begin position="996"/>
        <end position="1020"/>
    </location>
</feature>
<feature type="region of interest" description="Disordered" evidence="2">
    <location>
        <begin position="1184"/>
        <end position="1214"/>
    </location>
</feature>
<feature type="domain" description="C2H2-type" evidence="3">
    <location>
        <begin position="3329"/>
        <end position="3357"/>
    </location>
</feature>
<feature type="compositionally biased region" description="Low complexity" evidence="2">
    <location>
        <begin position="3054"/>
        <end position="3070"/>
    </location>
</feature>
<keyword evidence="1" id="KW-0862">Zinc</keyword>
<feature type="compositionally biased region" description="Basic and acidic residues" evidence="2">
    <location>
        <begin position="1065"/>
        <end position="1076"/>
    </location>
</feature>
<feature type="compositionally biased region" description="Basic and acidic residues" evidence="2">
    <location>
        <begin position="3263"/>
        <end position="3282"/>
    </location>
</feature>
<feature type="region of interest" description="Disordered" evidence="2">
    <location>
        <begin position="924"/>
        <end position="968"/>
    </location>
</feature>
<evidence type="ECO:0000259" key="3">
    <source>
        <dbReference type="PROSITE" id="PS50157"/>
    </source>
</evidence>
<feature type="compositionally biased region" description="Basic and acidic residues" evidence="2">
    <location>
        <begin position="3181"/>
        <end position="3204"/>
    </location>
</feature>
<feature type="region of interest" description="Disordered" evidence="2">
    <location>
        <begin position="1"/>
        <end position="26"/>
    </location>
</feature>
<feature type="compositionally biased region" description="Basic and acidic residues" evidence="2">
    <location>
        <begin position="1791"/>
        <end position="1800"/>
    </location>
</feature>
<feature type="compositionally biased region" description="Polar residues" evidence="2">
    <location>
        <begin position="3151"/>
        <end position="3160"/>
    </location>
</feature>
<feature type="compositionally biased region" description="Basic and acidic residues" evidence="2">
    <location>
        <begin position="933"/>
        <end position="942"/>
    </location>
</feature>
<feature type="compositionally biased region" description="Basic and acidic residues" evidence="2">
    <location>
        <begin position="3226"/>
        <end position="3242"/>
    </location>
</feature>
<feature type="compositionally biased region" description="Polar residues" evidence="2">
    <location>
        <begin position="1"/>
        <end position="17"/>
    </location>
</feature>
<feature type="region of interest" description="Disordered" evidence="2">
    <location>
        <begin position="1049"/>
        <end position="1087"/>
    </location>
</feature>
<reference evidence="4 5" key="1">
    <citation type="submission" date="2023-09" db="EMBL/GenBank/DDBJ databases">
        <title>Genomes of two closely related lineages of the louse Polyplax serrata with different host specificities.</title>
        <authorList>
            <person name="Martinu J."/>
            <person name="Tarabai H."/>
            <person name="Stefka J."/>
            <person name="Hypsa V."/>
        </authorList>
    </citation>
    <scope>NUCLEOTIDE SEQUENCE [LARGE SCALE GENOMIC DNA]</scope>
    <source>
        <strain evidence="4">98ZLc_SE</strain>
    </source>
</reference>
<feature type="compositionally biased region" description="Basic and acidic residues" evidence="2">
    <location>
        <begin position="1545"/>
        <end position="1558"/>
    </location>
</feature>
<feature type="region of interest" description="Disordered" evidence="2">
    <location>
        <begin position="863"/>
        <end position="892"/>
    </location>
</feature>
<feature type="compositionally biased region" description="Basic and acidic residues" evidence="2">
    <location>
        <begin position="2932"/>
        <end position="2941"/>
    </location>
</feature>
<dbReference type="PROSITE" id="PS00028">
    <property type="entry name" value="ZINC_FINGER_C2H2_1"/>
    <property type="match status" value="2"/>
</dbReference>
<feature type="compositionally biased region" description="Basic and acidic residues" evidence="2">
    <location>
        <begin position="3122"/>
        <end position="3135"/>
    </location>
</feature>
<gene>
    <name evidence="4" type="ORF">RUM44_011538</name>
</gene>
<feature type="compositionally biased region" description="Basic and acidic residues" evidence="2">
    <location>
        <begin position="1755"/>
        <end position="1779"/>
    </location>
</feature>
<feature type="compositionally biased region" description="Basic and acidic residues" evidence="2">
    <location>
        <begin position="1254"/>
        <end position="1275"/>
    </location>
</feature>
<name>A0ABR1ARU1_POLSC</name>
<proteinExistence type="predicted"/>
<feature type="compositionally biased region" description="Low complexity" evidence="2">
    <location>
        <begin position="1049"/>
        <end position="1059"/>
    </location>
</feature>
<evidence type="ECO:0000256" key="1">
    <source>
        <dbReference type="PROSITE-ProRule" id="PRU00042"/>
    </source>
</evidence>
<dbReference type="InterPro" id="IPR013087">
    <property type="entry name" value="Znf_C2H2_type"/>
</dbReference>
<keyword evidence="5" id="KW-1185">Reference proteome</keyword>
<feature type="region of interest" description="Disordered" evidence="2">
    <location>
        <begin position="1645"/>
        <end position="1717"/>
    </location>
</feature>
<keyword evidence="1" id="KW-0479">Metal-binding</keyword>